<dbReference type="KEGG" id="sita:101783051"/>
<reference evidence="11 13" key="1">
    <citation type="journal article" date="2012" name="Nat. Biotechnol.">
        <title>Reference genome sequence of the model plant Setaria.</title>
        <authorList>
            <person name="Bennetzen J.L."/>
            <person name="Schmutz J."/>
            <person name="Wang H."/>
            <person name="Percifield R."/>
            <person name="Hawkins J."/>
            <person name="Pontaroli A.C."/>
            <person name="Estep M."/>
            <person name="Feng L."/>
            <person name="Vaughn J.N."/>
            <person name="Grimwood J."/>
            <person name="Jenkins J."/>
            <person name="Barry K."/>
            <person name="Lindquist E."/>
            <person name="Hellsten U."/>
            <person name="Deshpande S."/>
            <person name="Wang X."/>
            <person name="Wu X."/>
            <person name="Mitros T."/>
            <person name="Triplett J."/>
            <person name="Yang X."/>
            <person name="Ye C.Y."/>
            <person name="Mauro-Herrera M."/>
            <person name="Wang L."/>
            <person name="Li P."/>
            <person name="Sharma M."/>
            <person name="Sharma R."/>
            <person name="Ronald P.C."/>
            <person name="Panaud O."/>
            <person name="Kellogg E.A."/>
            <person name="Brutnell T.P."/>
            <person name="Doust A.N."/>
            <person name="Tuskan G.A."/>
            <person name="Rokhsar D."/>
            <person name="Devos K.M."/>
        </authorList>
    </citation>
    <scope>NUCLEOTIDE SEQUENCE [LARGE SCALE GENOMIC DNA]</scope>
    <source>
        <strain evidence="13">cv. Yugu1</strain>
        <strain evidence="11">Yugu1</strain>
    </source>
</reference>
<keyword evidence="5 8" id="KW-0812">Transmembrane</keyword>
<feature type="domain" description="Casparian strip membrane protein" evidence="10">
    <location>
        <begin position="57"/>
        <end position="180"/>
    </location>
</feature>
<protein>
    <recommendedName>
        <fullName evidence="8">CASP-like protein</fullName>
    </recommendedName>
</protein>
<feature type="region of interest" description="Disordered" evidence="9">
    <location>
        <begin position="1"/>
        <end position="30"/>
    </location>
</feature>
<dbReference type="EnsemblPlants" id="KQL27286">
    <property type="protein sequence ID" value="KQL27286"/>
    <property type="gene ID" value="SETIT_033380mg"/>
</dbReference>
<evidence type="ECO:0000256" key="9">
    <source>
        <dbReference type="SAM" id="MobiDB-lite"/>
    </source>
</evidence>
<dbReference type="PANTHER" id="PTHR33573:SF36">
    <property type="entry name" value="CASP-LIKE PROTEIN 4B1"/>
    <property type="match status" value="1"/>
</dbReference>
<name>K4A3C7_SETIT</name>
<evidence type="ECO:0000256" key="1">
    <source>
        <dbReference type="ARBA" id="ARBA00004651"/>
    </source>
</evidence>
<dbReference type="OMA" id="WMEFARY"/>
<evidence type="ECO:0000259" key="10">
    <source>
        <dbReference type="Pfam" id="PF04535"/>
    </source>
</evidence>
<evidence type="ECO:0000313" key="11">
    <source>
        <dbReference type="EMBL" id="RCV14652.1"/>
    </source>
</evidence>
<dbReference type="AlphaFoldDB" id="K4A3C7"/>
<comment type="similarity">
    <text evidence="2 8">Belongs to the Casparian strip membrane proteins (CASP) family.</text>
</comment>
<dbReference type="InterPro" id="IPR006702">
    <property type="entry name" value="CASP_dom"/>
</dbReference>
<comment type="subunit">
    <text evidence="3 8">Homodimer and heterodimers.</text>
</comment>
<organism evidence="12 13">
    <name type="scientific">Setaria italica</name>
    <name type="common">Foxtail millet</name>
    <name type="synonym">Panicum italicum</name>
    <dbReference type="NCBI Taxonomy" id="4555"/>
    <lineage>
        <taxon>Eukaryota</taxon>
        <taxon>Viridiplantae</taxon>
        <taxon>Streptophyta</taxon>
        <taxon>Embryophyta</taxon>
        <taxon>Tracheophyta</taxon>
        <taxon>Spermatophyta</taxon>
        <taxon>Magnoliopsida</taxon>
        <taxon>Liliopsida</taxon>
        <taxon>Poales</taxon>
        <taxon>Poaceae</taxon>
        <taxon>PACMAD clade</taxon>
        <taxon>Panicoideae</taxon>
        <taxon>Panicodae</taxon>
        <taxon>Paniceae</taxon>
        <taxon>Cenchrinae</taxon>
        <taxon>Setaria</taxon>
    </lineage>
</organism>
<evidence type="ECO:0000313" key="13">
    <source>
        <dbReference type="Proteomes" id="UP000004995"/>
    </source>
</evidence>
<accession>K4A3C7</accession>
<feature type="transmembrane region" description="Helical" evidence="8">
    <location>
        <begin position="167"/>
        <end position="190"/>
    </location>
</feature>
<dbReference type="EMBL" id="CM003529">
    <property type="protein sequence ID" value="RCV14652.1"/>
    <property type="molecule type" value="Genomic_DNA"/>
</dbReference>
<evidence type="ECO:0000256" key="7">
    <source>
        <dbReference type="ARBA" id="ARBA00023136"/>
    </source>
</evidence>
<dbReference type="Proteomes" id="UP000004995">
    <property type="component" value="Unassembled WGS sequence"/>
</dbReference>
<evidence type="ECO:0000256" key="6">
    <source>
        <dbReference type="ARBA" id="ARBA00022989"/>
    </source>
</evidence>
<dbReference type="eggNOG" id="ENOG502RYC3">
    <property type="taxonomic scope" value="Eukaryota"/>
</dbReference>
<dbReference type="HOGENOM" id="CLU_048961_4_1_1"/>
<evidence type="ECO:0000256" key="3">
    <source>
        <dbReference type="ARBA" id="ARBA00011489"/>
    </source>
</evidence>
<evidence type="ECO:0000256" key="5">
    <source>
        <dbReference type="ARBA" id="ARBA00022692"/>
    </source>
</evidence>
<dbReference type="STRING" id="4555.K4A3C7"/>
<dbReference type="RefSeq" id="XP_004958787.1">
    <property type="nucleotide sequence ID" value="XM_004958730.4"/>
</dbReference>
<sequence>MAMAVITPKGGSSSPAYVAKPPPPPPGFHKTAAGYDSYNGRATTTAAAAASESDERRALDGIVLALHAAAALLAFVGVALVASCRHGDWMEFARYQEYRYLLGASVVACLYSAVQALRNFRRRTSGGLLDFAGDQLVAYLLITASSAALPITIRMRSAVINIFTDAMVAAISLAFAAFAALALSATISGFRISSISY</sequence>
<dbReference type="PANTHER" id="PTHR33573">
    <property type="entry name" value="CASP-LIKE PROTEIN 4A4"/>
    <property type="match status" value="1"/>
</dbReference>
<feature type="transmembrane region" description="Helical" evidence="8">
    <location>
        <begin position="137"/>
        <end position="155"/>
    </location>
</feature>
<dbReference type="GeneID" id="101783051"/>
<keyword evidence="6 8" id="KW-1133">Transmembrane helix</keyword>
<dbReference type="GO" id="GO:0005886">
    <property type="term" value="C:plasma membrane"/>
    <property type="evidence" value="ECO:0007669"/>
    <property type="project" value="UniProtKB-SubCell"/>
</dbReference>
<evidence type="ECO:0000256" key="8">
    <source>
        <dbReference type="RuleBase" id="RU361233"/>
    </source>
</evidence>
<dbReference type="Gramene" id="KQL27286">
    <property type="protein sequence ID" value="KQL27286"/>
    <property type="gene ID" value="SETIT_033380mg"/>
</dbReference>
<reference evidence="12" key="3">
    <citation type="submission" date="2018-08" db="UniProtKB">
        <authorList>
            <consortium name="EnsemblPlants"/>
        </authorList>
    </citation>
    <scope>IDENTIFICATION</scope>
    <source>
        <strain evidence="12">Yugu1</strain>
    </source>
</reference>
<keyword evidence="4 8" id="KW-1003">Cell membrane</keyword>
<evidence type="ECO:0000256" key="4">
    <source>
        <dbReference type="ARBA" id="ARBA00022475"/>
    </source>
</evidence>
<comment type="subcellular location">
    <subcellularLocation>
        <location evidence="1 8">Cell membrane</location>
        <topology evidence="1 8">Multi-pass membrane protein</topology>
    </subcellularLocation>
</comment>
<evidence type="ECO:0000256" key="2">
    <source>
        <dbReference type="ARBA" id="ARBA00007651"/>
    </source>
</evidence>
<proteinExistence type="inferred from homology"/>
<dbReference type="Pfam" id="PF04535">
    <property type="entry name" value="CASP_dom"/>
    <property type="match status" value="1"/>
</dbReference>
<evidence type="ECO:0000313" key="12">
    <source>
        <dbReference type="EnsemblPlants" id="KQL27286"/>
    </source>
</evidence>
<feature type="transmembrane region" description="Helical" evidence="8">
    <location>
        <begin position="98"/>
        <end position="117"/>
    </location>
</feature>
<gene>
    <name evidence="12" type="primary">LOC101783051</name>
    <name evidence="11" type="ORF">SETIT_2G442100v2</name>
</gene>
<feature type="transmembrane region" description="Helical" evidence="8">
    <location>
        <begin position="62"/>
        <end position="86"/>
    </location>
</feature>
<dbReference type="OrthoDB" id="1924823at2759"/>
<keyword evidence="13" id="KW-1185">Reference proteome</keyword>
<dbReference type="EMBL" id="AGNK02001383">
    <property type="status" value="NOT_ANNOTATED_CDS"/>
    <property type="molecule type" value="Genomic_DNA"/>
</dbReference>
<keyword evidence="7 8" id="KW-0472">Membrane</keyword>
<reference evidence="11" key="2">
    <citation type="submission" date="2015-07" db="EMBL/GenBank/DDBJ databases">
        <authorList>
            <person name="Noorani M."/>
        </authorList>
    </citation>
    <scope>NUCLEOTIDE SEQUENCE</scope>
    <source>
        <strain evidence="11">Yugu1</strain>
    </source>
</reference>